<evidence type="ECO:0000256" key="1">
    <source>
        <dbReference type="SAM" id="MobiDB-lite"/>
    </source>
</evidence>
<accession>A0A8X6P4R1</accession>
<dbReference type="AlphaFoldDB" id="A0A8X6P4R1"/>
<evidence type="ECO:0000313" key="2">
    <source>
        <dbReference type="EMBL" id="GFT48028.1"/>
    </source>
</evidence>
<feature type="compositionally biased region" description="Basic and acidic residues" evidence="1">
    <location>
        <begin position="90"/>
        <end position="105"/>
    </location>
</feature>
<name>A0A8X6P4R1_NEPPI</name>
<feature type="region of interest" description="Disordered" evidence="1">
    <location>
        <begin position="40"/>
        <end position="105"/>
    </location>
</feature>
<dbReference type="Proteomes" id="UP000887013">
    <property type="component" value="Unassembled WGS sequence"/>
</dbReference>
<sequence length="105" mass="11857">MLADKLDAFDNIWRSLPSGPRRHVKACETLNDGKQVTSRKFERLPKKEHSHVIPNEDPLSNVMAVGDQGYSRIRDSSSGNHVSNELSRGSTDHRRILHKPSDGRD</sequence>
<reference evidence="2" key="1">
    <citation type="submission" date="2020-08" db="EMBL/GenBank/DDBJ databases">
        <title>Multicomponent nature underlies the extraordinary mechanical properties of spider dragline silk.</title>
        <authorList>
            <person name="Kono N."/>
            <person name="Nakamura H."/>
            <person name="Mori M."/>
            <person name="Yoshida Y."/>
            <person name="Ohtoshi R."/>
            <person name="Malay A.D."/>
            <person name="Moran D.A.P."/>
            <person name="Tomita M."/>
            <person name="Numata K."/>
            <person name="Arakawa K."/>
        </authorList>
    </citation>
    <scope>NUCLEOTIDE SEQUENCE</scope>
</reference>
<protein>
    <submittedName>
        <fullName evidence="2">Uncharacterized protein</fullName>
    </submittedName>
</protein>
<feature type="compositionally biased region" description="Polar residues" evidence="1">
    <location>
        <begin position="76"/>
        <end position="89"/>
    </location>
</feature>
<proteinExistence type="predicted"/>
<feature type="compositionally biased region" description="Basic and acidic residues" evidence="1">
    <location>
        <begin position="40"/>
        <end position="51"/>
    </location>
</feature>
<gene>
    <name evidence="2" type="ORF">NPIL_218101</name>
</gene>
<dbReference type="OrthoDB" id="425619at2759"/>
<organism evidence="2 3">
    <name type="scientific">Nephila pilipes</name>
    <name type="common">Giant wood spider</name>
    <name type="synonym">Nephila maculata</name>
    <dbReference type="NCBI Taxonomy" id="299642"/>
    <lineage>
        <taxon>Eukaryota</taxon>
        <taxon>Metazoa</taxon>
        <taxon>Ecdysozoa</taxon>
        <taxon>Arthropoda</taxon>
        <taxon>Chelicerata</taxon>
        <taxon>Arachnida</taxon>
        <taxon>Araneae</taxon>
        <taxon>Araneomorphae</taxon>
        <taxon>Entelegynae</taxon>
        <taxon>Araneoidea</taxon>
        <taxon>Nephilidae</taxon>
        <taxon>Nephila</taxon>
    </lineage>
</organism>
<dbReference type="EMBL" id="BMAW01016227">
    <property type="protein sequence ID" value="GFT48028.1"/>
    <property type="molecule type" value="Genomic_DNA"/>
</dbReference>
<evidence type="ECO:0000313" key="3">
    <source>
        <dbReference type="Proteomes" id="UP000887013"/>
    </source>
</evidence>
<comment type="caution">
    <text evidence="2">The sequence shown here is derived from an EMBL/GenBank/DDBJ whole genome shotgun (WGS) entry which is preliminary data.</text>
</comment>
<keyword evidence="3" id="KW-1185">Reference proteome</keyword>